<sequence length="257" mass="29224">MHIERFTPGEILKPFIRQYVFIETANDLVNRILPDTSLVMAFRYGGKISDITEAHSGKLPSSLITGLKKSPRLINYAPGTDNMLVLFKAAGAAALFKNPLHELFEATLPLDNFIDLRELSLTEEQLAEAPNNQQRVIITEQFLLKHIESHKRDQLIISALQKIRLSKGMIKIKDLADTHYISQDAFEKRFRRVVGTSPKQFSNIIKIRSIVDSKPKNGSLSQVALEAGYFDQPHFNKEFKLFTGLNPTDFFKIPQAW</sequence>
<dbReference type="SMART" id="SM00342">
    <property type="entry name" value="HTH_ARAC"/>
    <property type="match status" value="1"/>
</dbReference>
<evidence type="ECO:0000256" key="1">
    <source>
        <dbReference type="ARBA" id="ARBA00023015"/>
    </source>
</evidence>
<organism evidence="5 6">
    <name type="scientific">Mucilaginibacter gossypii</name>
    <dbReference type="NCBI Taxonomy" id="551996"/>
    <lineage>
        <taxon>Bacteria</taxon>
        <taxon>Pseudomonadati</taxon>
        <taxon>Bacteroidota</taxon>
        <taxon>Sphingobacteriia</taxon>
        <taxon>Sphingobacteriales</taxon>
        <taxon>Sphingobacteriaceae</taxon>
        <taxon>Mucilaginibacter</taxon>
    </lineage>
</organism>
<dbReference type="PROSITE" id="PS01124">
    <property type="entry name" value="HTH_ARAC_FAMILY_2"/>
    <property type="match status" value="1"/>
</dbReference>
<dbReference type="InterPro" id="IPR046532">
    <property type="entry name" value="DUF6597"/>
</dbReference>
<dbReference type="PANTHER" id="PTHR43280">
    <property type="entry name" value="ARAC-FAMILY TRANSCRIPTIONAL REGULATOR"/>
    <property type="match status" value="1"/>
</dbReference>
<name>A0A1G7P5F4_9SPHI</name>
<dbReference type="Pfam" id="PF12833">
    <property type="entry name" value="HTH_18"/>
    <property type="match status" value="1"/>
</dbReference>
<dbReference type="AlphaFoldDB" id="A0A1G7P5F4"/>
<feature type="domain" description="HTH araC/xylS-type" evidence="4">
    <location>
        <begin position="150"/>
        <end position="253"/>
    </location>
</feature>
<gene>
    <name evidence="5" type="ORF">SAMN05192573_101436</name>
</gene>
<dbReference type="InterPro" id="IPR009057">
    <property type="entry name" value="Homeodomain-like_sf"/>
</dbReference>
<reference evidence="6" key="1">
    <citation type="submission" date="2016-10" db="EMBL/GenBank/DDBJ databases">
        <authorList>
            <person name="Varghese N."/>
            <person name="Submissions S."/>
        </authorList>
    </citation>
    <scope>NUCLEOTIDE SEQUENCE [LARGE SCALE GENOMIC DNA]</scope>
    <source>
        <strain evidence="6">Gh-67</strain>
    </source>
</reference>
<keyword evidence="1" id="KW-0805">Transcription regulation</keyword>
<evidence type="ECO:0000256" key="2">
    <source>
        <dbReference type="ARBA" id="ARBA00023125"/>
    </source>
</evidence>
<proteinExistence type="predicted"/>
<protein>
    <submittedName>
        <fullName evidence="5">AraC-type DNA-binding protein</fullName>
    </submittedName>
</protein>
<keyword evidence="6" id="KW-1185">Reference proteome</keyword>
<dbReference type="RefSeq" id="WP_091162660.1">
    <property type="nucleotide sequence ID" value="NZ_FNCG01000001.1"/>
</dbReference>
<evidence type="ECO:0000313" key="5">
    <source>
        <dbReference type="EMBL" id="SDF80799.1"/>
    </source>
</evidence>
<dbReference type="Proteomes" id="UP000199705">
    <property type="component" value="Unassembled WGS sequence"/>
</dbReference>
<evidence type="ECO:0000256" key="3">
    <source>
        <dbReference type="ARBA" id="ARBA00023163"/>
    </source>
</evidence>
<dbReference type="STRING" id="551996.SAMN05192573_101436"/>
<evidence type="ECO:0000313" key="6">
    <source>
        <dbReference type="Proteomes" id="UP000199705"/>
    </source>
</evidence>
<dbReference type="Gene3D" id="1.10.10.60">
    <property type="entry name" value="Homeodomain-like"/>
    <property type="match status" value="1"/>
</dbReference>
<dbReference type="EMBL" id="FNCG01000001">
    <property type="protein sequence ID" value="SDF80799.1"/>
    <property type="molecule type" value="Genomic_DNA"/>
</dbReference>
<dbReference type="GO" id="GO:0043565">
    <property type="term" value="F:sequence-specific DNA binding"/>
    <property type="evidence" value="ECO:0007669"/>
    <property type="project" value="InterPro"/>
</dbReference>
<evidence type="ECO:0000259" key="4">
    <source>
        <dbReference type="PROSITE" id="PS01124"/>
    </source>
</evidence>
<dbReference type="SUPFAM" id="SSF46689">
    <property type="entry name" value="Homeodomain-like"/>
    <property type="match status" value="1"/>
</dbReference>
<dbReference type="GO" id="GO:0003700">
    <property type="term" value="F:DNA-binding transcription factor activity"/>
    <property type="evidence" value="ECO:0007669"/>
    <property type="project" value="InterPro"/>
</dbReference>
<dbReference type="Pfam" id="PF20240">
    <property type="entry name" value="DUF6597"/>
    <property type="match status" value="1"/>
</dbReference>
<keyword evidence="3" id="KW-0804">Transcription</keyword>
<keyword evidence="2 5" id="KW-0238">DNA-binding</keyword>
<accession>A0A1G7P5F4</accession>
<dbReference type="InterPro" id="IPR018060">
    <property type="entry name" value="HTH_AraC"/>
</dbReference>
<dbReference type="PANTHER" id="PTHR43280:SF2">
    <property type="entry name" value="HTH-TYPE TRANSCRIPTIONAL REGULATOR EXSA"/>
    <property type="match status" value="1"/>
</dbReference>